<gene>
    <name evidence="1" type="ORF">RM697_03350</name>
</gene>
<sequence length="143" mass="16672">MRFDCQIDINSPIGKVVDIFLNPDNLKYVQDGFKSKTLIRGAEGKKGAVSTLVYEKLELQETILINNLPKEFLGLYEHKYTTNTMRVSFEVLNDNTTRYHSEIDYTELKGFMVKIMATLFPGMFKKQVEKWMLKFKNFAEQVN</sequence>
<accession>A0ABU2YKB5</accession>
<evidence type="ECO:0000313" key="1">
    <source>
        <dbReference type="EMBL" id="MDT0557665.1"/>
    </source>
</evidence>
<dbReference type="Proteomes" id="UP001259492">
    <property type="component" value="Unassembled WGS sequence"/>
</dbReference>
<proteinExistence type="predicted"/>
<dbReference type="SUPFAM" id="SSF55961">
    <property type="entry name" value="Bet v1-like"/>
    <property type="match status" value="1"/>
</dbReference>
<keyword evidence="2" id="KW-1185">Reference proteome</keyword>
<organism evidence="1 2">
    <name type="scientific">Microcosmobacter mediterraneus</name>
    <dbReference type="NCBI Taxonomy" id="3075607"/>
    <lineage>
        <taxon>Bacteria</taxon>
        <taxon>Pseudomonadati</taxon>
        <taxon>Bacteroidota</taxon>
        <taxon>Flavobacteriia</taxon>
        <taxon>Flavobacteriales</taxon>
        <taxon>Flavobacteriaceae</taxon>
        <taxon>Microcosmobacter</taxon>
    </lineage>
</organism>
<dbReference type="EMBL" id="JAVRIA010000001">
    <property type="protein sequence ID" value="MDT0557665.1"/>
    <property type="molecule type" value="Genomic_DNA"/>
</dbReference>
<protein>
    <submittedName>
        <fullName evidence="1">SRPBCC family protein</fullName>
    </submittedName>
</protein>
<dbReference type="InterPro" id="IPR023393">
    <property type="entry name" value="START-like_dom_sf"/>
</dbReference>
<evidence type="ECO:0000313" key="2">
    <source>
        <dbReference type="Proteomes" id="UP001259492"/>
    </source>
</evidence>
<reference evidence="1 2" key="1">
    <citation type="submission" date="2023-09" db="EMBL/GenBank/DDBJ databases">
        <authorList>
            <person name="Rey-Velasco X."/>
        </authorList>
    </citation>
    <scope>NUCLEOTIDE SEQUENCE [LARGE SCALE GENOMIC DNA]</scope>
    <source>
        <strain evidence="1 2">W332</strain>
    </source>
</reference>
<name>A0ABU2YKB5_9FLAO</name>
<dbReference type="RefSeq" id="WP_311426426.1">
    <property type="nucleotide sequence ID" value="NZ_JAVRIA010000001.1"/>
</dbReference>
<dbReference type="CDD" id="cd07812">
    <property type="entry name" value="SRPBCC"/>
    <property type="match status" value="1"/>
</dbReference>
<comment type="caution">
    <text evidence="1">The sequence shown here is derived from an EMBL/GenBank/DDBJ whole genome shotgun (WGS) entry which is preliminary data.</text>
</comment>
<dbReference type="Gene3D" id="3.30.530.20">
    <property type="match status" value="1"/>
</dbReference>